<keyword evidence="7" id="KW-0067">ATP-binding</keyword>
<comment type="catalytic activity">
    <reaction evidence="1">
        <text>6-hydroxymethyl-7,8-dihydropterin + ATP = (7,8-dihydropterin-6-yl)methyl diphosphate + AMP + H(+)</text>
        <dbReference type="Rhea" id="RHEA:11412"/>
        <dbReference type="ChEBI" id="CHEBI:15378"/>
        <dbReference type="ChEBI" id="CHEBI:30616"/>
        <dbReference type="ChEBI" id="CHEBI:44841"/>
        <dbReference type="ChEBI" id="CHEBI:72950"/>
        <dbReference type="ChEBI" id="CHEBI:456215"/>
        <dbReference type="EC" id="2.7.6.3"/>
    </reaction>
</comment>
<keyword evidence="5" id="KW-0547">Nucleotide-binding</keyword>
<reference evidence="10 11" key="1">
    <citation type="submission" date="2020-07" db="EMBL/GenBank/DDBJ databases">
        <title>Screening of a cold-adapted Planococcus bacterium producing protease in traditional shrimp paste and protease identification by genome sequencing.</title>
        <authorList>
            <person name="Gao R."/>
            <person name="Leng W."/>
            <person name="Chu Q."/>
            <person name="Wu X."/>
            <person name="Liu H."/>
            <person name="Li X."/>
        </authorList>
    </citation>
    <scope>NUCLEOTIDE SEQUENCE [LARGE SCALE GENOMIC DNA]</scope>
    <source>
        <strain evidence="10 11">XJ11</strain>
    </source>
</reference>
<dbReference type="SUPFAM" id="SSF55083">
    <property type="entry name" value="6-hydroxymethyl-7,8-dihydropterin pyrophosphokinase, HPPK"/>
    <property type="match status" value="1"/>
</dbReference>
<evidence type="ECO:0000256" key="3">
    <source>
        <dbReference type="ARBA" id="ARBA00013253"/>
    </source>
</evidence>
<keyword evidence="6 10" id="KW-0418">Kinase</keyword>
<dbReference type="UniPathway" id="UPA00077">
    <property type="reaction ID" value="UER00155"/>
</dbReference>
<evidence type="ECO:0000313" key="10">
    <source>
        <dbReference type="EMBL" id="QMT18934.1"/>
    </source>
</evidence>
<evidence type="ECO:0000256" key="8">
    <source>
        <dbReference type="ARBA" id="ARBA00022909"/>
    </source>
</evidence>
<evidence type="ECO:0000313" key="11">
    <source>
        <dbReference type="Proteomes" id="UP000514716"/>
    </source>
</evidence>
<organism evidence="10 11">
    <name type="scientific">Planococcus maritimus</name>
    <dbReference type="NCBI Taxonomy" id="192421"/>
    <lineage>
        <taxon>Bacteria</taxon>
        <taxon>Bacillati</taxon>
        <taxon>Bacillota</taxon>
        <taxon>Bacilli</taxon>
        <taxon>Bacillales</taxon>
        <taxon>Caryophanaceae</taxon>
        <taxon>Planococcus</taxon>
    </lineage>
</organism>
<name>A0A7D7QX06_PLAMR</name>
<evidence type="ECO:0000256" key="2">
    <source>
        <dbReference type="ARBA" id="ARBA00005051"/>
    </source>
</evidence>
<evidence type="ECO:0000256" key="4">
    <source>
        <dbReference type="ARBA" id="ARBA00022679"/>
    </source>
</evidence>
<dbReference type="GO" id="GO:0003848">
    <property type="term" value="F:2-amino-4-hydroxy-6-hydroxymethyldihydropteridine diphosphokinase activity"/>
    <property type="evidence" value="ECO:0007669"/>
    <property type="project" value="UniProtKB-EC"/>
</dbReference>
<dbReference type="GO" id="GO:0016301">
    <property type="term" value="F:kinase activity"/>
    <property type="evidence" value="ECO:0007669"/>
    <property type="project" value="UniProtKB-KW"/>
</dbReference>
<dbReference type="InterPro" id="IPR035907">
    <property type="entry name" value="Hppk_sf"/>
</dbReference>
<evidence type="ECO:0000259" key="9">
    <source>
        <dbReference type="PROSITE" id="PS00794"/>
    </source>
</evidence>
<dbReference type="GO" id="GO:0005524">
    <property type="term" value="F:ATP binding"/>
    <property type="evidence" value="ECO:0007669"/>
    <property type="project" value="UniProtKB-KW"/>
</dbReference>
<dbReference type="NCBIfam" id="TIGR01498">
    <property type="entry name" value="folK"/>
    <property type="match status" value="1"/>
</dbReference>
<evidence type="ECO:0000256" key="1">
    <source>
        <dbReference type="ARBA" id="ARBA00000198"/>
    </source>
</evidence>
<dbReference type="EMBL" id="CP059540">
    <property type="protein sequence ID" value="QMT18934.1"/>
    <property type="molecule type" value="Genomic_DNA"/>
</dbReference>
<protein>
    <recommendedName>
        <fullName evidence="3">2-amino-4-hydroxy-6-hydroxymethyldihydropteridine diphosphokinase</fullName>
        <ecNumber evidence="3">2.7.6.3</ecNumber>
    </recommendedName>
</protein>
<sequence length="164" mass="18735">MMNEAYLSLGSNLGDRKAQLQEAVRLLRANPAISNMKISSIYETAPVGYLNQGTFLNLAARLETDLSPLELLAACQEVERNLQRERLVRWGPRTVDLDILLYDQERLATDELTIPHPRMYERAFVLVPLRDLLPSLVMPAELEMQEVELWETYSDIEAFLNDAS</sequence>
<evidence type="ECO:0000256" key="5">
    <source>
        <dbReference type="ARBA" id="ARBA00022741"/>
    </source>
</evidence>
<evidence type="ECO:0000256" key="7">
    <source>
        <dbReference type="ARBA" id="ARBA00022840"/>
    </source>
</evidence>
<keyword evidence="8" id="KW-0289">Folate biosynthesis</keyword>
<dbReference type="CDD" id="cd00483">
    <property type="entry name" value="HPPK"/>
    <property type="match status" value="1"/>
</dbReference>
<keyword evidence="4 10" id="KW-0808">Transferase</keyword>
<dbReference type="KEGG" id="pdec:H1Q58_00375"/>
<proteinExistence type="predicted"/>
<dbReference type="PANTHER" id="PTHR43071:SF1">
    <property type="entry name" value="2-AMINO-4-HYDROXY-6-HYDROXYMETHYLDIHYDROPTERIDINE PYROPHOSPHOKINASE"/>
    <property type="match status" value="1"/>
</dbReference>
<dbReference type="Gene3D" id="3.30.70.560">
    <property type="entry name" value="7,8-Dihydro-6-hydroxymethylpterin-pyrophosphokinase HPPK"/>
    <property type="match status" value="1"/>
</dbReference>
<evidence type="ECO:0000256" key="6">
    <source>
        <dbReference type="ARBA" id="ARBA00022777"/>
    </source>
</evidence>
<dbReference type="GO" id="GO:0046654">
    <property type="term" value="P:tetrahydrofolate biosynthetic process"/>
    <property type="evidence" value="ECO:0007669"/>
    <property type="project" value="UniProtKB-UniPathway"/>
</dbReference>
<dbReference type="Pfam" id="PF01288">
    <property type="entry name" value="HPPK"/>
    <property type="match status" value="1"/>
</dbReference>
<feature type="domain" description="7,8-dihydro-6-hydroxymethylpterin-pyrophosphokinase" evidence="9">
    <location>
        <begin position="89"/>
        <end position="100"/>
    </location>
</feature>
<accession>A0A7D7QX06</accession>
<gene>
    <name evidence="10" type="primary">folK</name>
    <name evidence="10" type="ORF">H1Q58_00375</name>
</gene>
<dbReference type="InterPro" id="IPR000550">
    <property type="entry name" value="Hppk"/>
</dbReference>
<dbReference type="AlphaFoldDB" id="A0A7D7QX06"/>
<dbReference type="PROSITE" id="PS00794">
    <property type="entry name" value="HPPK"/>
    <property type="match status" value="1"/>
</dbReference>
<dbReference type="Proteomes" id="UP000514716">
    <property type="component" value="Chromosome"/>
</dbReference>
<dbReference type="GO" id="GO:0046656">
    <property type="term" value="P:folic acid biosynthetic process"/>
    <property type="evidence" value="ECO:0007669"/>
    <property type="project" value="UniProtKB-KW"/>
</dbReference>
<dbReference type="EC" id="2.7.6.3" evidence="3"/>
<keyword evidence="11" id="KW-1185">Reference proteome</keyword>
<dbReference type="PANTHER" id="PTHR43071">
    <property type="entry name" value="2-AMINO-4-HYDROXY-6-HYDROXYMETHYLDIHYDROPTERIDINE PYROPHOSPHOKINASE"/>
    <property type="match status" value="1"/>
</dbReference>
<comment type="pathway">
    <text evidence="2">Cofactor biosynthesis; tetrahydrofolate biosynthesis; 2-amino-4-hydroxy-6-hydroxymethyl-7,8-dihydropteridine diphosphate from 7,8-dihydroneopterin triphosphate: step 4/4.</text>
</comment>